<dbReference type="PRINTS" id="PR00789">
    <property type="entry name" value="OSIALOPTASE"/>
</dbReference>
<feature type="domain" description="Gcp-like" evidence="9">
    <location>
        <begin position="35"/>
        <end position="153"/>
    </location>
</feature>
<evidence type="ECO:0000256" key="1">
    <source>
        <dbReference type="ARBA" id="ARBA00022490"/>
    </source>
</evidence>
<reference evidence="10 11" key="1">
    <citation type="journal article" date="2016" name="Nat. Commun.">
        <title>Thousands of microbial genomes shed light on interconnected biogeochemical processes in an aquifer system.</title>
        <authorList>
            <person name="Anantharaman K."/>
            <person name="Brown C.T."/>
            <person name="Hug L.A."/>
            <person name="Sharon I."/>
            <person name="Castelle C.J."/>
            <person name="Probst A.J."/>
            <person name="Thomas B.C."/>
            <person name="Singh A."/>
            <person name="Wilkins M.J."/>
            <person name="Karaoz U."/>
            <person name="Brodie E.L."/>
            <person name="Williams K.H."/>
            <person name="Hubbard S.S."/>
            <person name="Banfield J.F."/>
        </authorList>
    </citation>
    <scope>NUCLEOTIDE SEQUENCE [LARGE SCALE GENOMIC DNA]</scope>
</reference>
<proteinExistence type="inferred from homology"/>
<keyword evidence="3 8" id="KW-0819">tRNA processing</keyword>
<dbReference type="Gene3D" id="3.30.420.40">
    <property type="match status" value="2"/>
</dbReference>
<comment type="cofactor">
    <cofactor evidence="8">
        <name>Fe(2+)</name>
        <dbReference type="ChEBI" id="CHEBI:29033"/>
    </cofactor>
    <text evidence="8">Binds 1 Fe(2+) ion per subunit.</text>
</comment>
<feature type="binding site" evidence="8">
    <location>
        <position position="208"/>
    </location>
    <ligand>
        <name>substrate</name>
    </ligand>
</feature>
<dbReference type="FunFam" id="3.30.420.40:FF:000012">
    <property type="entry name" value="tRNA N6-adenosine threonylcarbamoyltransferase"/>
    <property type="match status" value="1"/>
</dbReference>
<comment type="subcellular location">
    <subcellularLocation>
        <location evidence="8">Cytoplasm</location>
    </subcellularLocation>
</comment>
<comment type="catalytic activity">
    <reaction evidence="7 8">
        <text>L-threonylcarbamoyladenylate + adenosine(37) in tRNA = N(6)-L-threonylcarbamoyladenosine(37) in tRNA + AMP + H(+)</text>
        <dbReference type="Rhea" id="RHEA:37059"/>
        <dbReference type="Rhea" id="RHEA-COMP:10162"/>
        <dbReference type="Rhea" id="RHEA-COMP:10163"/>
        <dbReference type="ChEBI" id="CHEBI:15378"/>
        <dbReference type="ChEBI" id="CHEBI:73682"/>
        <dbReference type="ChEBI" id="CHEBI:74411"/>
        <dbReference type="ChEBI" id="CHEBI:74418"/>
        <dbReference type="ChEBI" id="CHEBI:456215"/>
        <dbReference type="EC" id="2.3.1.234"/>
    </reaction>
</comment>
<feature type="binding site" evidence="8">
    <location>
        <position position="124"/>
    </location>
    <ligand>
        <name>Fe cation</name>
        <dbReference type="ChEBI" id="CHEBI:24875"/>
    </ligand>
</feature>
<dbReference type="GO" id="GO:0005506">
    <property type="term" value="F:iron ion binding"/>
    <property type="evidence" value="ECO:0007669"/>
    <property type="project" value="UniProtKB-UniRule"/>
</dbReference>
<keyword evidence="1 8" id="KW-0963">Cytoplasm</keyword>
<evidence type="ECO:0000256" key="6">
    <source>
        <dbReference type="ARBA" id="ARBA00023315"/>
    </source>
</evidence>
<comment type="caution">
    <text evidence="10">The sequence shown here is derived from an EMBL/GenBank/DDBJ whole genome shotgun (WGS) entry which is preliminary data.</text>
</comment>
<dbReference type="PANTHER" id="PTHR11735">
    <property type="entry name" value="TRNA N6-ADENOSINE THREONYLCARBAMOYLTRANSFERASE"/>
    <property type="match status" value="1"/>
</dbReference>
<dbReference type="PROSITE" id="PS01016">
    <property type="entry name" value="GLYCOPROTEASE"/>
    <property type="match status" value="1"/>
</dbReference>
<evidence type="ECO:0000259" key="9">
    <source>
        <dbReference type="Pfam" id="PF00814"/>
    </source>
</evidence>
<dbReference type="SUPFAM" id="SSF53067">
    <property type="entry name" value="Actin-like ATPase domain"/>
    <property type="match status" value="2"/>
</dbReference>
<dbReference type="CDD" id="cd24133">
    <property type="entry name" value="ASKHA_NBD_TsaD_bac"/>
    <property type="match status" value="1"/>
</dbReference>
<keyword evidence="4 8" id="KW-0479">Metal-binding</keyword>
<feature type="binding site" evidence="8">
    <location>
        <position position="354"/>
    </location>
    <ligand>
        <name>Fe cation</name>
        <dbReference type="ChEBI" id="CHEBI:24875"/>
    </ligand>
</feature>
<dbReference type="GO" id="GO:0005737">
    <property type="term" value="C:cytoplasm"/>
    <property type="evidence" value="ECO:0007669"/>
    <property type="project" value="UniProtKB-SubCell"/>
</dbReference>
<dbReference type="EMBL" id="MGEK01000033">
    <property type="protein sequence ID" value="OGL81088.1"/>
    <property type="molecule type" value="Genomic_DNA"/>
</dbReference>
<keyword evidence="5 8" id="KW-0408">Iron</keyword>
<accession>A0A1F7UTQ3</accession>
<name>A0A1F7UTQ3_9BACT</name>
<keyword evidence="6 8" id="KW-0012">Acyltransferase</keyword>
<dbReference type="GO" id="GO:0061711">
    <property type="term" value="F:tRNA N(6)-L-threonylcarbamoyladenine synthase activity"/>
    <property type="evidence" value="ECO:0007669"/>
    <property type="project" value="UniProtKB-EC"/>
</dbReference>
<comment type="similarity">
    <text evidence="8">Belongs to the KAE1 / TsaD family.</text>
</comment>
<dbReference type="InterPro" id="IPR000905">
    <property type="entry name" value="Gcp-like_dom"/>
</dbReference>
<dbReference type="InterPro" id="IPR022450">
    <property type="entry name" value="TsaD"/>
</dbReference>
<sequence>MKKTITILGLETSCDETAAALVRAEKNKDNYRFGILKNIVYSQIPSHRKYGGVVPEVAAREHAVRLPLILKSLGDEYGKKKLQKMVDAIAVTNGPGLVTSLLVGVEVARTMSYAWQKPLVPVNHLEGHVYANLLCANSQIRNPRLRRGFDGQAKSLPRRRAGEIRNFSFPLLVLIVSGGHTELVLMKKHLSYKLLGSTRDDAAGEAFDKTAKLLGLPYPGGPALAMLASRGNPTAIAFPRPMLEQNNLDFSFAGLKTAVAIYLQKHHPDKLENVRMTELKAKTVADVAASFQAAVVETLVGKTLHAAEKYRPQTMALAGGVAANLALRYELHATLAQQFPKINLLVPELAYTTDNAAMIAAAGAVRFLNGHTTPWEKVRVDPQLQLK</sequence>
<dbReference type="InterPro" id="IPR043129">
    <property type="entry name" value="ATPase_NBD"/>
</dbReference>
<dbReference type="HAMAP" id="MF_01445">
    <property type="entry name" value="TsaD"/>
    <property type="match status" value="1"/>
</dbReference>
<feature type="binding site" evidence="8">
    <location>
        <position position="128"/>
    </location>
    <ligand>
        <name>Fe cation</name>
        <dbReference type="ChEBI" id="CHEBI:24875"/>
    </ligand>
</feature>
<feature type="binding site" evidence="8">
    <location>
        <position position="221"/>
    </location>
    <ligand>
        <name>substrate</name>
    </ligand>
</feature>
<gene>
    <name evidence="8" type="primary">tsaD</name>
    <name evidence="10" type="ORF">A2936_00600</name>
</gene>
<evidence type="ECO:0000256" key="5">
    <source>
        <dbReference type="ARBA" id="ARBA00023004"/>
    </source>
</evidence>
<evidence type="ECO:0000313" key="10">
    <source>
        <dbReference type="EMBL" id="OGL81088.1"/>
    </source>
</evidence>
<evidence type="ECO:0000256" key="2">
    <source>
        <dbReference type="ARBA" id="ARBA00022679"/>
    </source>
</evidence>
<feature type="binding site" evidence="8">
    <location>
        <begin position="175"/>
        <end position="179"/>
    </location>
    <ligand>
        <name>substrate</name>
    </ligand>
</feature>
<dbReference type="Proteomes" id="UP000176846">
    <property type="component" value="Unassembled WGS sequence"/>
</dbReference>
<dbReference type="AlphaFoldDB" id="A0A1F7UTQ3"/>
<comment type="caution">
    <text evidence="8">Lacks conserved residue(s) required for the propagation of feature annotation.</text>
</comment>
<keyword evidence="2 8" id="KW-0808">Transferase</keyword>
<feature type="domain" description="Gcp-like" evidence="9">
    <location>
        <begin position="168"/>
        <end position="360"/>
    </location>
</feature>
<evidence type="ECO:0000256" key="8">
    <source>
        <dbReference type="HAMAP-Rule" id="MF_01445"/>
    </source>
</evidence>
<evidence type="ECO:0000256" key="7">
    <source>
        <dbReference type="ARBA" id="ARBA00048117"/>
    </source>
</evidence>
<evidence type="ECO:0000256" key="3">
    <source>
        <dbReference type="ARBA" id="ARBA00022694"/>
    </source>
</evidence>
<dbReference type="FunFam" id="3.30.420.40:FF:000040">
    <property type="entry name" value="tRNA N6-adenosine threonylcarbamoyltransferase"/>
    <property type="match status" value="1"/>
</dbReference>
<dbReference type="Pfam" id="PF00814">
    <property type="entry name" value="TsaD"/>
    <property type="match status" value="2"/>
</dbReference>
<evidence type="ECO:0000256" key="4">
    <source>
        <dbReference type="ARBA" id="ARBA00022723"/>
    </source>
</evidence>
<comment type="function">
    <text evidence="8">Required for the formation of a threonylcarbamoyl group on adenosine at position 37 (t(6)A37) in tRNAs that read codons beginning with adenine. Is involved in the transfer of the threonylcarbamoyl moiety of threonylcarbamoyl-AMP (TC-AMP) to the N6 group of A37, together with TsaE and TsaB. TsaD likely plays a direct catalytic role in this reaction.</text>
</comment>
<dbReference type="InterPro" id="IPR017861">
    <property type="entry name" value="KAE1/TsaD"/>
</dbReference>
<feature type="binding site" evidence="8">
    <location>
        <position position="324"/>
    </location>
    <ligand>
        <name>substrate</name>
    </ligand>
</feature>
<dbReference type="GO" id="GO:0002949">
    <property type="term" value="P:tRNA threonylcarbamoyladenosine modification"/>
    <property type="evidence" value="ECO:0007669"/>
    <property type="project" value="UniProtKB-UniRule"/>
</dbReference>
<protein>
    <recommendedName>
        <fullName evidence="8">tRNA N6-adenosine threonylcarbamoyltransferase</fullName>
        <ecNumber evidence="8">2.3.1.234</ecNumber>
    </recommendedName>
    <alternativeName>
        <fullName evidence="8">N6-L-threonylcarbamoyladenine synthase</fullName>
        <shortName evidence="8">t(6)A synthase</shortName>
    </alternativeName>
    <alternativeName>
        <fullName evidence="8">t(6)A37 threonylcarbamoyladenosine biosynthesis protein TsaD</fullName>
    </alternativeName>
    <alternativeName>
        <fullName evidence="8">tRNA threonylcarbamoyladenosine biosynthesis protein TsaD</fullName>
    </alternativeName>
</protein>
<dbReference type="PANTHER" id="PTHR11735:SF6">
    <property type="entry name" value="TRNA N6-ADENOSINE THREONYLCARBAMOYLTRANSFERASE, MITOCHONDRIAL"/>
    <property type="match status" value="1"/>
</dbReference>
<dbReference type="InterPro" id="IPR017860">
    <property type="entry name" value="Peptidase_M22_CS"/>
</dbReference>
<organism evidence="10 11">
    <name type="scientific">Candidatus Uhrbacteria bacterium RIFCSPLOWO2_01_FULL_47_25</name>
    <dbReference type="NCBI Taxonomy" id="1802402"/>
    <lineage>
        <taxon>Bacteria</taxon>
        <taxon>Candidatus Uhriibacteriota</taxon>
    </lineage>
</organism>
<evidence type="ECO:0000313" key="11">
    <source>
        <dbReference type="Proteomes" id="UP000176846"/>
    </source>
</evidence>
<dbReference type="EC" id="2.3.1.234" evidence="8"/>